<dbReference type="EMBL" id="NUFN01000010">
    <property type="protein sequence ID" value="PGH85000.1"/>
    <property type="molecule type" value="Genomic_DNA"/>
</dbReference>
<dbReference type="EMBL" id="NVCU01000070">
    <property type="protein sequence ID" value="PFT95671.1"/>
    <property type="molecule type" value="Genomic_DNA"/>
</dbReference>
<comment type="caution">
    <text evidence="1">The sequence shown here is derived from an EMBL/GenBank/DDBJ whole genome shotgun (WGS) entry which is preliminary data.</text>
</comment>
<evidence type="ECO:0000313" key="4">
    <source>
        <dbReference type="Proteomes" id="UP000225910"/>
    </source>
</evidence>
<dbReference type="Proteomes" id="UP000222944">
    <property type="component" value="Unassembled WGS sequence"/>
</dbReference>
<dbReference type="Proteomes" id="UP000225910">
    <property type="component" value="Unassembled WGS sequence"/>
</dbReference>
<gene>
    <name evidence="2" type="ORF">CN899_10220</name>
    <name evidence="1" type="ORF">COK81_10590</name>
</gene>
<reference evidence="3 4" key="1">
    <citation type="submission" date="2017-09" db="EMBL/GenBank/DDBJ databases">
        <title>Large-scale bioinformatics analysis of Bacillus genomes uncovers conserved roles of natural products in bacterial physiology.</title>
        <authorList>
            <consortium name="Agbiome Team Llc"/>
            <person name="Bleich R.M."/>
            <person name="Grubbs K.J."/>
            <person name="Santa Maria K.C."/>
            <person name="Allen S.E."/>
            <person name="Farag S."/>
            <person name="Shank E.A."/>
            <person name="Bowers A."/>
        </authorList>
    </citation>
    <scope>NUCLEOTIDE SEQUENCE [LARGE SCALE GENOMIC DNA]</scope>
    <source>
        <strain evidence="2 3">AFS058004</strain>
        <strain evidence="1 4">AFS064137</strain>
    </source>
</reference>
<proteinExistence type="predicted"/>
<accession>A0A9X7B1H6</accession>
<protein>
    <submittedName>
        <fullName evidence="1">Uncharacterized protein</fullName>
    </submittedName>
</protein>
<evidence type="ECO:0000313" key="3">
    <source>
        <dbReference type="Proteomes" id="UP000222944"/>
    </source>
</evidence>
<evidence type="ECO:0000313" key="2">
    <source>
        <dbReference type="EMBL" id="PGH85000.1"/>
    </source>
</evidence>
<name>A0A9X7B1H6_BACTU</name>
<sequence length="82" mass="9609">MKEIEKYMTPAEASHKWGIKRATLKNKISPSTLNKEQKEELHKMIEEGLIKFFLAPNGTRKEWIISSDAMFVWFGEPRISKE</sequence>
<organism evidence="1 4">
    <name type="scientific">Bacillus thuringiensis</name>
    <dbReference type="NCBI Taxonomy" id="1428"/>
    <lineage>
        <taxon>Bacteria</taxon>
        <taxon>Bacillati</taxon>
        <taxon>Bacillota</taxon>
        <taxon>Bacilli</taxon>
        <taxon>Bacillales</taxon>
        <taxon>Bacillaceae</taxon>
        <taxon>Bacillus</taxon>
        <taxon>Bacillus cereus group</taxon>
    </lineage>
</organism>
<evidence type="ECO:0000313" key="1">
    <source>
        <dbReference type="EMBL" id="PFT95671.1"/>
    </source>
</evidence>
<dbReference type="RefSeq" id="WP_098678778.1">
    <property type="nucleotide sequence ID" value="NZ_NUFN01000010.1"/>
</dbReference>
<dbReference type="AlphaFoldDB" id="A0A9X7B1H6"/>